<gene>
    <name evidence="1" type="ORF">COLO4_30013</name>
</gene>
<sequence length="65" mass="7245">MIREDKAQGNGELAKEESFSLCVNILNEAIHAQPSLIPFCLVLFVECYLMPCKLLELGDHVPLPC</sequence>
<comment type="caution">
    <text evidence="1">The sequence shown here is derived from an EMBL/GenBank/DDBJ whole genome shotgun (WGS) entry which is preliminary data.</text>
</comment>
<dbReference type="Proteomes" id="UP000187203">
    <property type="component" value="Unassembled WGS sequence"/>
</dbReference>
<evidence type="ECO:0000313" key="1">
    <source>
        <dbReference type="EMBL" id="OMO67739.1"/>
    </source>
</evidence>
<evidence type="ECO:0000313" key="2">
    <source>
        <dbReference type="Proteomes" id="UP000187203"/>
    </source>
</evidence>
<keyword evidence="2" id="KW-1185">Reference proteome</keyword>
<name>A0A1R3HBL1_9ROSI</name>
<organism evidence="1 2">
    <name type="scientific">Corchorus olitorius</name>
    <dbReference type="NCBI Taxonomy" id="93759"/>
    <lineage>
        <taxon>Eukaryota</taxon>
        <taxon>Viridiplantae</taxon>
        <taxon>Streptophyta</taxon>
        <taxon>Embryophyta</taxon>
        <taxon>Tracheophyta</taxon>
        <taxon>Spermatophyta</taxon>
        <taxon>Magnoliopsida</taxon>
        <taxon>eudicotyledons</taxon>
        <taxon>Gunneridae</taxon>
        <taxon>Pentapetalae</taxon>
        <taxon>rosids</taxon>
        <taxon>malvids</taxon>
        <taxon>Malvales</taxon>
        <taxon>Malvaceae</taxon>
        <taxon>Grewioideae</taxon>
        <taxon>Apeibeae</taxon>
        <taxon>Corchorus</taxon>
    </lineage>
</organism>
<dbReference type="EMBL" id="AWUE01020570">
    <property type="protein sequence ID" value="OMO67739.1"/>
    <property type="molecule type" value="Genomic_DNA"/>
</dbReference>
<dbReference type="AlphaFoldDB" id="A0A1R3HBL1"/>
<reference evidence="2" key="1">
    <citation type="submission" date="2013-09" db="EMBL/GenBank/DDBJ databases">
        <title>Corchorus olitorius genome sequencing.</title>
        <authorList>
            <person name="Alam M."/>
            <person name="Haque M.S."/>
            <person name="Islam M.S."/>
            <person name="Emdad E.M."/>
            <person name="Islam M.M."/>
            <person name="Ahmed B."/>
            <person name="Halim A."/>
            <person name="Hossen Q.M.M."/>
            <person name="Hossain M.Z."/>
            <person name="Ahmed R."/>
            <person name="Khan M.M."/>
            <person name="Islam R."/>
            <person name="Rashid M.M."/>
            <person name="Khan S.A."/>
            <person name="Rahman M.S."/>
            <person name="Alam M."/>
            <person name="Yahiya A.S."/>
            <person name="Khan M.S."/>
            <person name="Azam M.S."/>
            <person name="Haque T."/>
            <person name="Lashkar M.Z.H."/>
            <person name="Akhand A.I."/>
            <person name="Morshed G."/>
            <person name="Roy S."/>
            <person name="Uddin K.S."/>
            <person name="Rabeya T."/>
            <person name="Hossain A.S."/>
            <person name="Chowdhury A."/>
            <person name="Snigdha A.R."/>
            <person name="Mortoza M.S."/>
            <person name="Matin S.A."/>
            <person name="Hoque S.M.E."/>
            <person name="Islam M.K."/>
            <person name="Roy D.K."/>
            <person name="Haider R."/>
            <person name="Moosa M.M."/>
            <person name="Elias S.M."/>
            <person name="Hasan A.M."/>
            <person name="Jahan S."/>
            <person name="Shafiuddin M."/>
            <person name="Mahmood N."/>
            <person name="Shommy N.S."/>
        </authorList>
    </citation>
    <scope>NUCLEOTIDE SEQUENCE [LARGE SCALE GENOMIC DNA]</scope>
    <source>
        <strain evidence="2">cv. O-4</strain>
    </source>
</reference>
<proteinExistence type="predicted"/>
<accession>A0A1R3HBL1</accession>
<protein>
    <submittedName>
        <fullName evidence="1">Uncharacterized protein</fullName>
    </submittedName>
</protein>